<name>A0ABR1IJ35_9AGAR</name>
<evidence type="ECO:0000313" key="2">
    <source>
        <dbReference type="EMBL" id="KAK7433987.1"/>
    </source>
</evidence>
<gene>
    <name evidence="2" type="ORF">VKT23_020451</name>
</gene>
<comment type="caution">
    <text evidence="2">The sequence shown here is derived from an EMBL/GenBank/DDBJ whole genome shotgun (WGS) entry which is preliminary data.</text>
</comment>
<keyword evidence="3" id="KW-1185">Reference proteome</keyword>
<accession>A0ABR1IJ35</accession>
<organism evidence="2 3">
    <name type="scientific">Marasmiellus scandens</name>
    <dbReference type="NCBI Taxonomy" id="2682957"/>
    <lineage>
        <taxon>Eukaryota</taxon>
        <taxon>Fungi</taxon>
        <taxon>Dikarya</taxon>
        <taxon>Basidiomycota</taxon>
        <taxon>Agaricomycotina</taxon>
        <taxon>Agaricomycetes</taxon>
        <taxon>Agaricomycetidae</taxon>
        <taxon>Agaricales</taxon>
        <taxon>Marasmiineae</taxon>
        <taxon>Omphalotaceae</taxon>
        <taxon>Marasmiellus</taxon>
    </lineage>
</organism>
<reference evidence="2 3" key="1">
    <citation type="submission" date="2024-01" db="EMBL/GenBank/DDBJ databases">
        <title>A draft genome for the cacao thread blight pathogen Marasmiellus scandens.</title>
        <authorList>
            <person name="Baruah I.K."/>
            <person name="Leung J."/>
            <person name="Bukari Y."/>
            <person name="Amoako-Attah I."/>
            <person name="Meinhardt L.W."/>
            <person name="Bailey B.A."/>
            <person name="Cohen S.P."/>
        </authorList>
    </citation>
    <scope>NUCLEOTIDE SEQUENCE [LARGE SCALE GENOMIC DNA]</scope>
    <source>
        <strain evidence="2 3">GH-19</strain>
    </source>
</reference>
<evidence type="ECO:0000256" key="1">
    <source>
        <dbReference type="SAM" id="MobiDB-lite"/>
    </source>
</evidence>
<sequence>MAFAVLIHPGAQLSTIAVLTTLLSRDLPPSAKEAHSFSDLSNSVGSSGLNSRSGNSGRIPLDTDTSMSKSVEVNITRSVVLGSNDGVAELEVKGQEEYHHDHDGVVKNQQVV</sequence>
<feature type="region of interest" description="Disordered" evidence="1">
    <location>
        <begin position="29"/>
        <end position="67"/>
    </location>
</feature>
<evidence type="ECO:0000313" key="3">
    <source>
        <dbReference type="Proteomes" id="UP001498398"/>
    </source>
</evidence>
<dbReference type="EMBL" id="JBANRG010000134">
    <property type="protein sequence ID" value="KAK7433987.1"/>
    <property type="molecule type" value="Genomic_DNA"/>
</dbReference>
<feature type="compositionally biased region" description="Low complexity" evidence="1">
    <location>
        <begin position="37"/>
        <end position="57"/>
    </location>
</feature>
<proteinExistence type="predicted"/>
<dbReference type="Proteomes" id="UP001498398">
    <property type="component" value="Unassembled WGS sequence"/>
</dbReference>
<protein>
    <submittedName>
        <fullName evidence="2">Uncharacterized protein</fullName>
    </submittedName>
</protein>